<evidence type="ECO:0000313" key="3">
    <source>
        <dbReference type="Proteomes" id="UP000215914"/>
    </source>
</evidence>
<reference evidence="2" key="2">
    <citation type="submission" date="2020-06" db="EMBL/GenBank/DDBJ databases">
        <title>Helianthus annuus Genome sequencing and assembly Release 2.</title>
        <authorList>
            <person name="Gouzy J."/>
            <person name="Langlade N."/>
            <person name="Munos S."/>
        </authorList>
    </citation>
    <scope>NUCLEOTIDE SEQUENCE</scope>
    <source>
        <tissue evidence="2">Leaves</tissue>
    </source>
</reference>
<gene>
    <name evidence="2" type="ORF">HanXRQr2_Chr17g0825371</name>
</gene>
<dbReference type="Gene3D" id="2.60.120.430">
    <property type="entry name" value="Galactose-binding lectin"/>
    <property type="match status" value="1"/>
</dbReference>
<dbReference type="AlphaFoldDB" id="A0A9K3GVH1"/>
<accession>A0A9K3GVH1</accession>
<dbReference type="Gramene" id="mRNA:HanXRQr2_Chr17g0825371">
    <property type="protein sequence ID" value="CDS:HanXRQr2_Chr17g0825371.1"/>
    <property type="gene ID" value="HanXRQr2_Chr17g0825371"/>
</dbReference>
<proteinExistence type="predicted"/>
<dbReference type="PANTHER" id="PTHR34081:SF1">
    <property type="entry name" value="MALECTIN, LEUCINE-RICH REPEAT DOMAIN, L DOMAIN-LIKE PROTEIN-RELATED"/>
    <property type="match status" value="1"/>
</dbReference>
<reference evidence="2" key="1">
    <citation type="journal article" date="2017" name="Nature">
        <title>The sunflower genome provides insights into oil metabolism, flowering and Asterid evolution.</title>
        <authorList>
            <person name="Badouin H."/>
            <person name="Gouzy J."/>
            <person name="Grassa C.J."/>
            <person name="Murat F."/>
            <person name="Staton S.E."/>
            <person name="Cottret L."/>
            <person name="Lelandais-Briere C."/>
            <person name="Owens G.L."/>
            <person name="Carrere S."/>
            <person name="Mayjonade B."/>
            <person name="Legrand L."/>
            <person name="Gill N."/>
            <person name="Kane N.C."/>
            <person name="Bowers J.E."/>
            <person name="Hubner S."/>
            <person name="Bellec A."/>
            <person name="Berard A."/>
            <person name="Berges H."/>
            <person name="Blanchet N."/>
            <person name="Boniface M.C."/>
            <person name="Brunel D."/>
            <person name="Catrice O."/>
            <person name="Chaidir N."/>
            <person name="Claudel C."/>
            <person name="Donnadieu C."/>
            <person name="Faraut T."/>
            <person name="Fievet G."/>
            <person name="Helmstetter N."/>
            <person name="King M."/>
            <person name="Knapp S.J."/>
            <person name="Lai Z."/>
            <person name="Le Paslier M.C."/>
            <person name="Lippi Y."/>
            <person name="Lorenzon L."/>
            <person name="Mandel J.R."/>
            <person name="Marage G."/>
            <person name="Marchand G."/>
            <person name="Marquand E."/>
            <person name="Bret-Mestries E."/>
            <person name="Morien E."/>
            <person name="Nambeesan S."/>
            <person name="Nguyen T."/>
            <person name="Pegot-Espagnet P."/>
            <person name="Pouilly N."/>
            <person name="Raftis F."/>
            <person name="Sallet E."/>
            <person name="Schiex T."/>
            <person name="Thomas J."/>
            <person name="Vandecasteele C."/>
            <person name="Vares D."/>
            <person name="Vear F."/>
            <person name="Vautrin S."/>
            <person name="Crespi M."/>
            <person name="Mangin B."/>
            <person name="Burke J.M."/>
            <person name="Salse J."/>
            <person name="Munos S."/>
            <person name="Vincourt P."/>
            <person name="Rieseberg L.H."/>
            <person name="Langlade N.B."/>
        </authorList>
    </citation>
    <scope>NUCLEOTIDE SEQUENCE</scope>
    <source>
        <tissue evidence="2">Leaves</tissue>
    </source>
</reference>
<name>A0A9K3GVH1_HELAN</name>
<evidence type="ECO:0000313" key="2">
    <source>
        <dbReference type="EMBL" id="KAF5757332.1"/>
    </source>
</evidence>
<dbReference type="InterPro" id="IPR021720">
    <property type="entry name" value="Malectin_dom"/>
</dbReference>
<feature type="domain" description="Malectin" evidence="1">
    <location>
        <begin position="10"/>
        <end position="134"/>
    </location>
</feature>
<keyword evidence="3" id="KW-1185">Reference proteome</keyword>
<dbReference type="Pfam" id="PF11721">
    <property type="entry name" value="Malectin"/>
    <property type="match status" value="1"/>
</dbReference>
<protein>
    <submittedName>
        <fullName evidence="2">Malectin domain-containing protein</fullName>
    </submittedName>
</protein>
<dbReference type="PANTHER" id="PTHR34081">
    <property type="entry name" value="MALECTIN DOMAIN-CONTAINING PROTEIN"/>
    <property type="match status" value="1"/>
</dbReference>
<dbReference type="Proteomes" id="UP000215914">
    <property type="component" value="Unassembled WGS sequence"/>
</dbReference>
<dbReference type="EMBL" id="MNCJ02000332">
    <property type="protein sequence ID" value="KAF5757332.1"/>
    <property type="molecule type" value="Genomic_DNA"/>
</dbReference>
<organism evidence="2 3">
    <name type="scientific">Helianthus annuus</name>
    <name type="common">Common sunflower</name>
    <dbReference type="NCBI Taxonomy" id="4232"/>
    <lineage>
        <taxon>Eukaryota</taxon>
        <taxon>Viridiplantae</taxon>
        <taxon>Streptophyta</taxon>
        <taxon>Embryophyta</taxon>
        <taxon>Tracheophyta</taxon>
        <taxon>Spermatophyta</taxon>
        <taxon>Magnoliopsida</taxon>
        <taxon>eudicotyledons</taxon>
        <taxon>Gunneridae</taxon>
        <taxon>Pentapetalae</taxon>
        <taxon>asterids</taxon>
        <taxon>campanulids</taxon>
        <taxon>Asterales</taxon>
        <taxon>Asteraceae</taxon>
        <taxon>Asteroideae</taxon>
        <taxon>Heliantheae alliance</taxon>
        <taxon>Heliantheae</taxon>
        <taxon>Helianthus</taxon>
    </lineage>
</organism>
<sequence>MSSFASEIYSLRINCGGKEVYINNTKYESDTEKKGASPYYNAGNWAFSSTGNFLDDDRDSDIYILSNTSSLHNTSTFDTDLYTTARTTAISLTYYGLCLINGNYTVMLHFAEIVFTQYNSFNTLGRRVFDVYVQVLYRNATNFRPDLCSL</sequence>
<evidence type="ECO:0000259" key="1">
    <source>
        <dbReference type="Pfam" id="PF11721"/>
    </source>
</evidence>
<comment type="caution">
    <text evidence="2">The sequence shown here is derived from an EMBL/GenBank/DDBJ whole genome shotgun (WGS) entry which is preliminary data.</text>
</comment>